<sequence length="130" mass="15097">MKSLKIHLDGDSFRPFLILLDKHRLPYIVIDHRPDALISSLWLDIPKSAEILDRLSGVITEFISRKNKKTVIFMNDRRRVGASGLSEQEIALLLAHAERIKITEPEIVKRFITASEDATLKRRKQRFYSE</sequence>
<dbReference type="OrthoDB" id="9154617at2"/>
<name>A0A1H5W650_NITMU</name>
<proteinExistence type="predicted"/>
<dbReference type="AlphaFoldDB" id="A0A1H5W650"/>
<dbReference type="Proteomes" id="UP000236751">
    <property type="component" value="Unassembled WGS sequence"/>
</dbReference>
<evidence type="ECO:0000313" key="2">
    <source>
        <dbReference type="Proteomes" id="UP000236751"/>
    </source>
</evidence>
<gene>
    <name evidence="1" type="ORF">SAMN05216403_11729</name>
</gene>
<organism evidence="1 2">
    <name type="scientific">Nitrosospira multiformis (strain ATCC 25196 / NCIMB 11849 / C 71)</name>
    <dbReference type="NCBI Taxonomy" id="323848"/>
    <lineage>
        <taxon>Bacteria</taxon>
        <taxon>Pseudomonadati</taxon>
        <taxon>Pseudomonadota</taxon>
        <taxon>Betaproteobacteria</taxon>
        <taxon>Nitrosomonadales</taxon>
        <taxon>Nitrosomonadaceae</taxon>
        <taxon>Nitrosospira</taxon>
    </lineage>
</organism>
<accession>A0A1H5W650</accession>
<dbReference type="EMBL" id="FNVK01000017">
    <property type="protein sequence ID" value="SEF94999.1"/>
    <property type="molecule type" value="Genomic_DNA"/>
</dbReference>
<reference evidence="1 2" key="1">
    <citation type="submission" date="2016-10" db="EMBL/GenBank/DDBJ databases">
        <authorList>
            <person name="de Groot N.N."/>
        </authorList>
    </citation>
    <scope>NUCLEOTIDE SEQUENCE [LARGE SCALE GENOMIC DNA]</scope>
    <source>
        <strain evidence="1 2">Nl13</strain>
    </source>
</reference>
<evidence type="ECO:0000313" key="1">
    <source>
        <dbReference type="EMBL" id="SEF94999.1"/>
    </source>
</evidence>
<protein>
    <submittedName>
        <fullName evidence="1">Uncharacterized protein</fullName>
    </submittedName>
</protein>
<dbReference type="RefSeq" id="WP_041352432.1">
    <property type="nucleotide sequence ID" value="NC_007614.1"/>
</dbReference>